<organism evidence="4 5">
    <name type="scientific">Actinocatenispora rupis</name>
    <dbReference type="NCBI Taxonomy" id="519421"/>
    <lineage>
        <taxon>Bacteria</taxon>
        <taxon>Bacillati</taxon>
        <taxon>Actinomycetota</taxon>
        <taxon>Actinomycetes</taxon>
        <taxon>Micromonosporales</taxon>
        <taxon>Micromonosporaceae</taxon>
        <taxon>Actinocatenispora</taxon>
    </lineage>
</organism>
<name>A0A8J3NG62_9ACTN</name>
<evidence type="ECO:0000256" key="2">
    <source>
        <dbReference type="SAM" id="SignalP"/>
    </source>
</evidence>
<keyword evidence="5" id="KW-1185">Reference proteome</keyword>
<dbReference type="PANTHER" id="PTHR10579">
    <property type="entry name" value="CALCIUM-ACTIVATED CHLORIDE CHANNEL REGULATOR"/>
    <property type="match status" value="1"/>
</dbReference>
<gene>
    <name evidence="4" type="ORF">Aru02nite_69460</name>
</gene>
<evidence type="ECO:0000256" key="1">
    <source>
        <dbReference type="SAM" id="Phobius"/>
    </source>
</evidence>
<dbReference type="InterPro" id="IPR051266">
    <property type="entry name" value="CLCR"/>
</dbReference>
<dbReference type="EMBL" id="BOMB01000051">
    <property type="protein sequence ID" value="GID16057.1"/>
    <property type="molecule type" value="Genomic_DNA"/>
</dbReference>
<keyword evidence="2" id="KW-0732">Signal</keyword>
<evidence type="ECO:0000313" key="5">
    <source>
        <dbReference type="Proteomes" id="UP000612808"/>
    </source>
</evidence>
<protein>
    <recommendedName>
        <fullName evidence="3">VWFA domain-containing protein</fullName>
    </recommendedName>
</protein>
<dbReference type="Proteomes" id="UP000612808">
    <property type="component" value="Unassembled WGS sequence"/>
</dbReference>
<dbReference type="InterPro" id="IPR002035">
    <property type="entry name" value="VWF_A"/>
</dbReference>
<dbReference type="SMART" id="SM00327">
    <property type="entry name" value="VWA"/>
    <property type="match status" value="1"/>
</dbReference>
<evidence type="ECO:0000259" key="3">
    <source>
        <dbReference type="PROSITE" id="PS50234"/>
    </source>
</evidence>
<dbReference type="SUPFAM" id="SSF53300">
    <property type="entry name" value="vWA-like"/>
    <property type="match status" value="1"/>
</dbReference>
<dbReference type="Gene3D" id="3.40.50.410">
    <property type="entry name" value="von Willebrand factor, type A domain"/>
    <property type="match status" value="1"/>
</dbReference>
<feature type="chain" id="PRO_5035313188" description="VWFA domain-containing protein" evidence="2">
    <location>
        <begin position="28"/>
        <end position="611"/>
    </location>
</feature>
<dbReference type="PROSITE" id="PS50234">
    <property type="entry name" value="VWFA"/>
    <property type="match status" value="1"/>
</dbReference>
<feature type="signal peptide" evidence="2">
    <location>
        <begin position="1"/>
        <end position="27"/>
    </location>
</feature>
<dbReference type="InterPro" id="IPR036465">
    <property type="entry name" value="vWFA_dom_sf"/>
</dbReference>
<evidence type="ECO:0000313" key="4">
    <source>
        <dbReference type="EMBL" id="GID16057.1"/>
    </source>
</evidence>
<keyword evidence="1" id="KW-1133">Transmembrane helix</keyword>
<dbReference type="AlphaFoldDB" id="A0A8J3NG62"/>
<feature type="domain" description="VWFA" evidence="3">
    <location>
        <begin position="36"/>
        <end position="222"/>
    </location>
</feature>
<dbReference type="Pfam" id="PF13519">
    <property type="entry name" value="VWA_2"/>
    <property type="match status" value="1"/>
</dbReference>
<keyword evidence="1" id="KW-0472">Membrane</keyword>
<dbReference type="RefSeq" id="WP_203664630.1">
    <property type="nucleotide sequence ID" value="NZ_BAAAZM010000026.1"/>
</dbReference>
<accession>A0A8J3NG62</accession>
<feature type="transmembrane region" description="Helical" evidence="1">
    <location>
        <begin position="583"/>
        <end position="607"/>
    </location>
</feature>
<proteinExistence type="predicted"/>
<reference evidence="4" key="1">
    <citation type="submission" date="2021-01" db="EMBL/GenBank/DDBJ databases">
        <title>Whole genome shotgun sequence of Actinocatenispora rupis NBRC 107355.</title>
        <authorList>
            <person name="Komaki H."/>
            <person name="Tamura T."/>
        </authorList>
    </citation>
    <scope>NUCLEOTIDE SEQUENCE</scope>
    <source>
        <strain evidence="4">NBRC 107355</strain>
    </source>
</reference>
<dbReference type="PANTHER" id="PTHR10579:SF43">
    <property type="entry name" value="ZINC FINGER (C3HC4-TYPE RING FINGER) FAMILY PROTEIN"/>
    <property type="match status" value="1"/>
</dbReference>
<comment type="caution">
    <text evidence="4">The sequence shown here is derived from an EMBL/GenBank/DDBJ whole genome shotgun (WGS) entry which is preliminary data.</text>
</comment>
<keyword evidence="1" id="KW-0812">Transmembrane</keyword>
<sequence>MRTLRRLFAVLAATALGVPLAPLVASAAPSGTGLAPMMLVVDASGSMADRDPSGGTRIAAARTAVHELVRQLPDGARVGLTTYGTHTGSSDAEKARGCRDVTVLRKIGPLDRGALTGAVDSLTPRGYTPIGRSLRTAVAALPADGPRSVVLVSDGIDTCAPPDPCAVAAELHRSAPDLRVHTVGYGVDGAARKQLACLAQATGGTYADAPDAAALRQVLPRVSAGALRNYEPTGTRVTGTEDQDDAPVLAPGRFLDVAVLGRERYYRVAASARDTLYFTASVPLQRSRSAGDGDVALDVRMYSAGGRNCQVHERGHTTAGMDGGAVIATVVFSPKESTVDSCRSGGRYGFRVTYGRSTGQPAELPLEMQVGIEPALAGAAGPGPATGPVAYTAPTGSPTAVTGGGSFSAAAVLPGSGSYTDVLQNTEYVYYRVRLGWGQGLAYRVRIGAATGWESGDDANVGTATYSPFRADVAGATASYRGTERELPADAGAVRTLPIRYRNRELDDDRQRRQSVAGWYYVSVKLGRQQAHPAAEHAVPVRIDLTVVGRTEPGPTYASATAAPATGSDHRAAGKAAATPTGFASVVAGAGGLVAVGALVGIAVAVLRRRT</sequence>